<dbReference type="InterPro" id="IPR051450">
    <property type="entry name" value="Gfo/Idh/MocA_Oxidoreductases"/>
</dbReference>
<dbReference type="InterPro" id="IPR055170">
    <property type="entry name" value="GFO_IDH_MocA-like_dom"/>
</dbReference>
<sequence>MADKIQIAILGAGRWGTHLVRNFLEHPQAEVVAIVDPNPERLAALQQRHALDPQIFSTDWAAVLERPEVEAVAIATPAVTHYPLIETALKSGCHVLAEKPLTLDPQEARKLCQLAEQQQRHLLVDHTYLFHPAVARGREVVQSGDLGELRYGYAARTHLGPVRQDVDALWDLAIHDIVIFNHWLQAEPIRVEATGQVWLQQHPLPLNPQGLADLVWVKLTYPSGFQAAIHLCWLNPDKQRRLCVAGSQGTLIFDELRAEAPLSIQYGQFDPQPLAEGQSRFVPMAERREVLTLEAGEPLRRVCDRFLHCITTQTAPSLSSGWVGAKLVNILAALTQSLNQGKPIDIQELT</sequence>
<feature type="domain" description="Gfo/Idh/MocA-like oxidoreductase N-terminal" evidence="1">
    <location>
        <begin position="5"/>
        <end position="126"/>
    </location>
</feature>
<dbReference type="STRING" id="1781255.BH720_20905"/>
<accession>A0A1E5QEY6</accession>
<dbReference type="InterPro" id="IPR000683">
    <property type="entry name" value="Gfo/Idh/MocA-like_OxRdtase_N"/>
</dbReference>
<dbReference type="PANTHER" id="PTHR43377">
    <property type="entry name" value="BILIVERDIN REDUCTASE A"/>
    <property type="match status" value="1"/>
</dbReference>
<evidence type="ECO:0000259" key="1">
    <source>
        <dbReference type="Pfam" id="PF01408"/>
    </source>
</evidence>
<comment type="caution">
    <text evidence="3">The sequence shown here is derived from an EMBL/GenBank/DDBJ whole genome shotgun (WGS) entry which is preliminary data.</text>
</comment>
<dbReference type="SUPFAM" id="SSF55347">
    <property type="entry name" value="Glyceraldehyde-3-phosphate dehydrogenase-like, C-terminal domain"/>
    <property type="match status" value="1"/>
</dbReference>
<dbReference type="SUPFAM" id="SSF51735">
    <property type="entry name" value="NAD(P)-binding Rossmann-fold domains"/>
    <property type="match status" value="1"/>
</dbReference>
<dbReference type="InterPro" id="IPR036291">
    <property type="entry name" value="NAD(P)-bd_dom_sf"/>
</dbReference>
<dbReference type="PANTHER" id="PTHR43377:SF6">
    <property type="entry name" value="GFO_IDH_MOCA-LIKE OXIDOREDUCTASE N-TERMINAL DOMAIN-CONTAINING PROTEIN"/>
    <property type="match status" value="1"/>
</dbReference>
<feature type="domain" description="GFO/IDH/MocA-like oxidoreductase" evidence="2">
    <location>
        <begin position="137"/>
        <end position="251"/>
    </location>
</feature>
<evidence type="ECO:0000313" key="3">
    <source>
        <dbReference type="EMBL" id="OEJ73235.1"/>
    </source>
</evidence>
<dbReference type="Gene3D" id="3.30.360.10">
    <property type="entry name" value="Dihydrodipicolinate Reductase, domain 2"/>
    <property type="match status" value="1"/>
</dbReference>
<evidence type="ECO:0000259" key="2">
    <source>
        <dbReference type="Pfam" id="PF22725"/>
    </source>
</evidence>
<dbReference type="OrthoDB" id="9815825at2"/>
<dbReference type="RefSeq" id="WP_069969166.1">
    <property type="nucleotide sequence ID" value="NZ_CM124774.1"/>
</dbReference>
<dbReference type="Gene3D" id="3.40.50.720">
    <property type="entry name" value="NAD(P)-binding Rossmann-like Domain"/>
    <property type="match status" value="1"/>
</dbReference>
<organism evidence="3">
    <name type="scientific">Desertifilum tharense IPPAS B-1220</name>
    <dbReference type="NCBI Taxonomy" id="1781255"/>
    <lineage>
        <taxon>Bacteria</taxon>
        <taxon>Bacillati</taxon>
        <taxon>Cyanobacteriota</taxon>
        <taxon>Cyanophyceae</taxon>
        <taxon>Desertifilales</taxon>
        <taxon>Desertifilaceae</taxon>
        <taxon>Desertifilum</taxon>
    </lineage>
</organism>
<reference evidence="3" key="1">
    <citation type="submission" date="2016-09" db="EMBL/GenBank/DDBJ databases">
        <title>Draft genome of thermotolerant cyanobacterium Desertifilum sp. strain IPPAS B-1220.</title>
        <authorList>
            <person name="Sinetova M.A."/>
            <person name="Bolakhan K."/>
            <person name="Zayadan B.K."/>
            <person name="Mironov K.S."/>
            <person name="Ustinova V."/>
            <person name="Kupriyanova E.V."/>
            <person name="Sidorov R.A."/>
            <person name="Skrypnik A.N."/>
            <person name="Gogoleva N.E."/>
            <person name="Gogolev Y.V."/>
            <person name="Los D.A."/>
        </authorList>
    </citation>
    <scope>NUCLEOTIDE SEQUENCE [LARGE SCALE GENOMIC DNA]</scope>
    <source>
        <strain evidence="3">IPPAS B-1220</strain>
    </source>
</reference>
<dbReference type="Pfam" id="PF01408">
    <property type="entry name" value="GFO_IDH_MocA"/>
    <property type="match status" value="1"/>
</dbReference>
<proteinExistence type="predicted"/>
<dbReference type="EMBL" id="MJGC01000097">
    <property type="protein sequence ID" value="OEJ73235.1"/>
    <property type="molecule type" value="Genomic_DNA"/>
</dbReference>
<name>A0A1E5QEY6_9CYAN</name>
<dbReference type="AlphaFoldDB" id="A0A1E5QEY6"/>
<dbReference type="Pfam" id="PF22725">
    <property type="entry name" value="GFO_IDH_MocA_C3"/>
    <property type="match status" value="1"/>
</dbReference>
<protein>
    <submittedName>
        <fullName evidence="3">Oxidoreductase</fullName>
    </submittedName>
</protein>
<dbReference type="GO" id="GO:0000166">
    <property type="term" value="F:nucleotide binding"/>
    <property type="evidence" value="ECO:0007669"/>
    <property type="project" value="InterPro"/>
</dbReference>
<gene>
    <name evidence="3" type="ORF">BH720_20905</name>
</gene>